<evidence type="ECO:0000256" key="4">
    <source>
        <dbReference type="ARBA" id="ARBA00022448"/>
    </source>
</evidence>
<evidence type="ECO:0000256" key="1">
    <source>
        <dbReference type="ARBA" id="ARBA00003543"/>
    </source>
</evidence>
<dbReference type="GO" id="GO:0046933">
    <property type="term" value="F:proton-transporting ATP synthase activity, rotational mechanism"/>
    <property type="evidence" value="ECO:0007669"/>
    <property type="project" value="UniProtKB-UniRule"/>
</dbReference>
<name>A0A0M4LFV0_9HYPH</name>
<dbReference type="EMBL" id="CP010401">
    <property type="protein sequence ID" value="ALE03157.1"/>
    <property type="molecule type" value="Genomic_DNA"/>
</dbReference>
<dbReference type="Pfam" id="PF02823">
    <property type="entry name" value="ATP-synt_DE_N"/>
    <property type="match status" value="1"/>
</dbReference>
<reference evidence="12 13" key="1">
    <citation type="journal article" date="2015" name="Genome Announc.">
        <title>Complete Genome Sequence of Bartonella ancashensis Strain 20.00, Isolated from the Blood of a Patient with Verruga Peruana.</title>
        <authorList>
            <person name="Hang J."/>
            <person name="Mullins K.E."/>
            <person name="Clifford R.J."/>
            <person name="Onmus-Leone F."/>
            <person name="Yang Y."/>
            <person name="Jiang J."/>
            <person name="Leguia M."/>
            <person name="Kasper M.R."/>
            <person name="Maguina C."/>
            <person name="Lesho E.P."/>
            <person name="Jarman R.G."/>
            <person name="Richards A.L."/>
            <person name="Blazes D."/>
        </authorList>
    </citation>
    <scope>NUCLEOTIDE SEQUENCE [LARGE SCALE GENOMIC DNA]</scope>
    <source>
        <strain evidence="12 13">20.00</strain>
    </source>
</reference>
<evidence type="ECO:0000256" key="9">
    <source>
        <dbReference type="HAMAP-Rule" id="MF_00530"/>
    </source>
</evidence>
<comment type="similarity">
    <text evidence="3 9 10">Belongs to the ATPase epsilon chain family.</text>
</comment>
<dbReference type="NCBIfam" id="TIGR01216">
    <property type="entry name" value="ATP_synt_epsi"/>
    <property type="match status" value="1"/>
</dbReference>
<keyword evidence="13" id="KW-1185">Reference proteome</keyword>
<evidence type="ECO:0000313" key="12">
    <source>
        <dbReference type="EMBL" id="ALE03157.1"/>
    </source>
</evidence>
<evidence type="ECO:0000259" key="11">
    <source>
        <dbReference type="Pfam" id="PF02823"/>
    </source>
</evidence>
<dbReference type="GO" id="GO:0045259">
    <property type="term" value="C:proton-transporting ATP synthase complex"/>
    <property type="evidence" value="ECO:0007669"/>
    <property type="project" value="UniProtKB-KW"/>
</dbReference>
<evidence type="ECO:0000313" key="13">
    <source>
        <dbReference type="Proteomes" id="UP000057213"/>
    </source>
</evidence>
<keyword evidence="8 9" id="KW-0139">CF(1)</keyword>
<keyword evidence="7 9" id="KW-0472">Membrane</keyword>
<feature type="domain" description="ATP synthase F1 complex delta/epsilon subunit N-terminal" evidence="11">
    <location>
        <begin position="11"/>
        <end position="85"/>
    </location>
</feature>
<dbReference type="InterPro" id="IPR020546">
    <property type="entry name" value="ATP_synth_F1_dsu/esu_N"/>
</dbReference>
<dbReference type="HAMAP" id="MF_00530">
    <property type="entry name" value="ATP_synth_epsil_bac"/>
    <property type="match status" value="1"/>
</dbReference>
<organism evidence="12 13">
    <name type="scientific">Bartonella ancashensis</name>
    <dbReference type="NCBI Taxonomy" id="1318743"/>
    <lineage>
        <taxon>Bacteria</taxon>
        <taxon>Pseudomonadati</taxon>
        <taxon>Pseudomonadota</taxon>
        <taxon>Alphaproteobacteria</taxon>
        <taxon>Hyphomicrobiales</taxon>
        <taxon>Bartonellaceae</taxon>
        <taxon>Bartonella</taxon>
    </lineage>
</organism>
<comment type="subunit">
    <text evidence="9 10">F-type ATPases have 2 components, CF(1) - the catalytic core - and CF(0) - the membrane proton channel. CF(1) has five subunits: alpha(3), beta(3), gamma(1), delta(1), epsilon(1). CF(0) has three main subunits: a, b and c.</text>
</comment>
<evidence type="ECO:0000256" key="2">
    <source>
        <dbReference type="ARBA" id="ARBA00004184"/>
    </source>
</evidence>
<accession>A0A0M4LFV0</accession>
<dbReference type="InterPro" id="IPR001469">
    <property type="entry name" value="ATP_synth_F1_dsu/esu"/>
</dbReference>
<dbReference type="AlphaFoldDB" id="A0A0M4LFV0"/>
<keyword evidence="4 9" id="KW-0813">Transport</keyword>
<evidence type="ECO:0000256" key="7">
    <source>
        <dbReference type="ARBA" id="ARBA00023136"/>
    </source>
</evidence>
<comment type="subcellular location">
    <subcellularLocation>
        <location evidence="9">Cell membrane</location>
        <topology evidence="9">Peripheral membrane protein</topology>
    </subcellularLocation>
    <subcellularLocation>
        <location evidence="2">Endomembrane system</location>
        <topology evidence="2">Peripheral membrane protein</topology>
    </subcellularLocation>
</comment>
<dbReference type="CDD" id="cd12152">
    <property type="entry name" value="F1-ATPase_delta"/>
    <property type="match status" value="1"/>
</dbReference>
<protein>
    <recommendedName>
        <fullName evidence="9">ATP synthase epsilon chain</fullName>
    </recommendedName>
    <alternativeName>
        <fullName evidence="9">ATP synthase F1 sector epsilon subunit</fullName>
    </alternativeName>
    <alternativeName>
        <fullName evidence="9">F-ATPase epsilon subunit</fullName>
    </alternativeName>
</protein>
<keyword evidence="5 9" id="KW-0375">Hydrogen ion transport</keyword>
<comment type="function">
    <text evidence="1 9">Produces ATP from ADP in the presence of a proton gradient across the membrane.</text>
</comment>
<gene>
    <name evidence="9" type="primary">atpC</name>
    <name evidence="12" type="ORF">PU02_0343</name>
</gene>
<evidence type="ECO:0000256" key="3">
    <source>
        <dbReference type="ARBA" id="ARBA00005712"/>
    </source>
</evidence>
<keyword evidence="6 9" id="KW-0406">Ion transport</keyword>
<dbReference type="GO" id="GO:0005886">
    <property type="term" value="C:plasma membrane"/>
    <property type="evidence" value="ECO:0007669"/>
    <property type="project" value="UniProtKB-SubCell"/>
</dbReference>
<proteinExistence type="inferred from homology"/>
<dbReference type="PATRIC" id="fig|1318743.3.peg.354"/>
<sequence length="138" mass="15035">MEHKRVEGFLFELVSPEKLVFSEKVLSVTLPSSSGYLTVMAGHAPLMADLMPGTIRVLSSSGERLFALGGGVVDITSTHCSLLAEVVIAVDNLSFDDLEQRMMNVRATLETNLNDTTNYTMEDFLHQLEAVGGISETK</sequence>
<dbReference type="Gene3D" id="2.60.15.10">
    <property type="entry name" value="F0F1 ATP synthase delta/epsilon subunit, N-terminal"/>
    <property type="match status" value="1"/>
</dbReference>
<dbReference type="InterPro" id="IPR036771">
    <property type="entry name" value="ATPsynth_dsu/esu_N"/>
</dbReference>
<keyword evidence="12" id="KW-0378">Hydrolase</keyword>
<evidence type="ECO:0000256" key="5">
    <source>
        <dbReference type="ARBA" id="ARBA00022781"/>
    </source>
</evidence>
<keyword evidence="9 10" id="KW-0066">ATP synthesis</keyword>
<evidence type="ECO:0000256" key="8">
    <source>
        <dbReference type="ARBA" id="ARBA00023196"/>
    </source>
</evidence>
<dbReference type="GO" id="GO:0012505">
    <property type="term" value="C:endomembrane system"/>
    <property type="evidence" value="ECO:0007669"/>
    <property type="project" value="UniProtKB-SubCell"/>
</dbReference>
<dbReference type="GO" id="GO:0016787">
    <property type="term" value="F:hydrolase activity"/>
    <property type="evidence" value="ECO:0007669"/>
    <property type="project" value="UniProtKB-KW"/>
</dbReference>
<dbReference type="KEGG" id="banc:PU02_0343"/>
<evidence type="ECO:0000256" key="10">
    <source>
        <dbReference type="RuleBase" id="RU003656"/>
    </source>
</evidence>
<dbReference type="RefSeq" id="WP_053944617.1">
    <property type="nucleotide sequence ID" value="NZ_CP010401.1"/>
</dbReference>
<dbReference type="GO" id="GO:0005524">
    <property type="term" value="F:ATP binding"/>
    <property type="evidence" value="ECO:0007669"/>
    <property type="project" value="UniProtKB-UniRule"/>
</dbReference>
<dbReference type="OrthoDB" id="9799969at2"/>
<keyword evidence="9" id="KW-1003">Cell membrane</keyword>
<dbReference type="SUPFAM" id="SSF51344">
    <property type="entry name" value="Epsilon subunit of F1F0-ATP synthase N-terminal domain"/>
    <property type="match status" value="1"/>
</dbReference>
<dbReference type="STRING" id="1318743.PU02_0343"/>
<evidence type="ECO:0000256" key="6">
    <source>
        <dbReference type="ARBA" id="ARBA00023065"/>
    </source>
</evidence>
<dbReference type="Proteomes" id="UP000057213">
    <property type="component" value="Chromosome"/>
</dbReference>